<keyword evidence="2" id="KW-0472">Membrane</keyword>
<keyword evidence="5" id="KW-1185">Reference proteome</keyword>
<feature type="domain" description="SAF" evidence="3">
    <location>
        <begin position="74"/>
        <end position="136"/>
    </location>
</feature>
<name>A0A511JLK9_9CELL</name>
<dbReference type="EMBL" id="BJWH01000012">
    <property type="protein sequence ID" value="GEL98888.1"/>
    <property type="molecule type" value="Genomic_DNA"/>
</dbReference>
<evidence type="ECO:0000259" key="3">
    <source>
        <dbReference type="SMART" id="SM00858"/>
    </source>
</evidence>
<dbReference type="Gene3D" id="3.90.1210.10">
    <property type="entry name" value="Antifreeze-like/N-acetylneuraminic acid synthase C-terminal domain"/>
    <property type="match status" value="1"/>
</dbReference>
<dbReference type="AlphaFoldDB" id="A0A511JLK9"/>
<feature type="compositionally biased region" description="Polar residues" evidence="1">
    <location>
        <begin position="1"/>
        <end position="11"/>
    </location>
</feature>
<protein>
    <recommendedName>
        <fullName evidence="3">SAF domain-containing protein</fullName>
    </recommendedName>
</protein>
<dbReference type="Pfam" id="PF08666">
    <property type="entry name" value="SAF"/>
    <property type="match status" value="1"/>
</dbReference>
<gene>
    <name evidence="4" type="ORF">CTE05_24350</name>
</gene>
<proteinExistence type="predicted"/>
<dbReference type="InterPro" id="IPR013974">
    <property type="entry name" value="SAF"/>
</dbReference>
<keyword evidence="2" id="KW-0812">Transmembrane</keyword>
<evidence type="ECO:0000256" key="1">
    <source>
        <dbReference type="SAM" id="MobiDB-lite"/>
    </source>
</evidence>
<keyword evidence="2" id="KW-1133">Transmembrane helix</keyword>
<evidence type="ECO:0000256" key="2">
    <source>
        <dbReference type="SAM" id="Phobius"/>
    </source>
</evidence>
<dbReference type="CDD" id="cd11614">
    <property type="entry name" value="SAF_CpaB_FlgA_like"/>
    <property type="match status" value="1"/>
</dbReference>
<dbReference type="Proteomes" id="UP000321049">
    <property type="component" value="Unassembled WGS sequence"/>
</dbReference>
<evidence type="ECO:0000313" key="5">
    <source>
        <dbReference type="Proteomes" id="UP000321049"/>
    </source>
</evidence>
<feature type="compositionally biased region" description="Basic and acidic residues" evidence="1">
    <location>
        <begin position="13"/>
        <end position="25"/>
    </location>
</feature>
<feature type="region of interest" description="Disordered" evidence="1">
    <location>
        <begin position="1"/>
        <end position="39"/>
    </location>
</feature>
<evidence type="ECO:0000313" key="4">
    <source>
        <dbReference type="EMBL" id="GEL98888.1"/>
    </source>
</evidence>
<sequence length="241" mass="24205">MTVNTSTSTPDGAQDRRRAREDRGLKPAGAAARADRLPPAPRERRPLLAAFAVLLIVGGAAAAGLLAVRSDTRVPVLVAARDIAVGQQITEDDVTTTPVASEGLLLIPADQKDLVLGQYADITVSAGQLLDTTMLIGTRTLQDGKVAVGASLAPGRMPASGLAAGDVVQLVQVSEGEGTVLVPDALVSSAASPDAATSGTSATTVTFIVDEADGARVAGVGAEGQLAAVLVTRGAPLDGED</sequence>
<dbReference type="SMART" id="SM00858">
    <property type="entry name" value="SAF"/>
    <property type="match status" value="1"/>
</dbReference>
<comment type="caution">
    <text evidence="4">The sequence shown here is derived from an EMBL/GenBank/DDBJ whole genome shotgun (WGS) entry which is preliminary data.</text>
</comment>
<feature type="transmembrane region" description="Helical" evidence="2">
    <location>
        <begin position="47"/>
        <end position="68"/>
    </location>
</feature>
<organism evidence="4 5">
    <name type="scientific">Cellulomonas terrae</name>
    <dbReference type="NCBI Taxonomy" id="311234"/>
    <lineage>
        <taxon>Bacteria</taxon>
        <taxon>Bacillati</taxon>
        <taxon>Actinomycetota</taxon>
        <taxon>Actinomycetes</taxon>
        <taxon>Micrococcales</taxon>
        <taxon>Cellulomonadaceae</taxon>
        <taxon>Cellulomonas</taxon>
    </lineage>
</organism>
<reference evidence="4 5" key="1">
    <citation type="submission" date="2019-07" db="EMBL/GenBank/DDBJ databases">
        <title>Whole genome shotgun sequence of Cellulomonas terrae NBRC 100819.</title>
        <authorList>
            <person name="Hosoyama A."/>
            <person name="Uohara A."/>
            <person name="Ohji S."/>
            <person name="Ichikawa N."/>
        </authorList>
    </citation>
    <scope>NUCLEOTIDE SEQUENCE [LARGE SCALE GENOMIC DNA]</scope>
    <source>
        <strain evidence="4 5">NBRC 100819</strain>
    </source>
</reference>
<accession>A0A511JLK9</accession>